<name>A0A6G7VKA0_9RHOB</name>
<sequence>MSRKRLNIAIVTDGRPANRVQAEGLAQAISRCQAADMSVHDVQVNPFWRGMALRLTRHGYGKAPQADLVIGAGRRGNVMAAQARRFGARAVAILAPTVPLNWFDLVITPEHDGLEAPNVITTLGSLNTMTPQRIAEAAEGLPPLPPRALVALIGGASKSAEFGPRETDALIADLSRFEAAGYTLYATPSRRTPQTVIDALRARFARMTVWDGSAPNPYPGWLHMADAILVTRDSVNMISEAAATGLPLYVSGGGPLAPKFARFQQALHARGIIRDAADGPAHWTYPPLREADRIAPMVIERIGL</sequence>
<dbReference type="InterPro" id="IPR009367">
    <property type="entry name" value="Elm1-like"/>
</dbReference>
<gene>
    <name evidence="1" type="ORF">G8E03_05565</name>
</gene>
<dbReference type="SUPFAM" id="SSF53756">
    <property type="entry name" value="UDP-Glycosyltransferase/glycogen phosphorylase"/>
    <property type="match status" value="1"/>
</dbReference>
<organism evidence="1 2">
    <name type="scientific">Pontivivens nitratireducens</name>
    <dbReference type="NCBI Taxonomy" id="2758038"/>
    <lineage>
        <taxon>Bacteria</taxon>
        <taxon>Pseudomonadati</taxon>
        <taxon>Pseudomonadota</taxon>
        <taxon>Alphaproteobacteria</taxon>
        <taxon>Rhodobacterales</taxon>
        <taxon>Paracoccaceae</taxon>
        <taxon>Pontivivens</taxon>
    </lineage>
</organism>
<evidence type="ECO:0000313" key="2">
    <source>
        <dbReference type="Proteomes" id="UP000500791"/>
    </source>
</evidence>
<dbReference type="KEGG" id="mon:G8E03_05565"/>
<evidence type="ECO:0008006" key="3">
    <source>
        <dbReference type="Google" id="ProtNLM"/>
    </source>
</evidence>
<dbReference type="Proteomes" id="UP000500791">
    <property type="component" value="Chromosome"/>
</dbReference>
<dbReference type="PANTHER" id="PTHR33986">
    <property type="entry name" value="OS02G0535700 PROTEIN"/>
    <property type="match status" value="1"/>
</dbReference>
<proteinExistence type="predicted"/>
<keyword evidence="2" id="KW-1185">Reference proteome</keyword>
<accession>A0A6G7VKA0</accession>
<reference evidence="1 2" key="1">
    <citation type="submission" date="2020-03" db="EMBL/GenBank/DDBJ databases">
        <title>Complete genome sequence of Monaibacterium sp. ALG8 with diverse plasmids.</title>
        <authorList>
            <person name="Sun C."/>
        </authorList>
    </citation>
    <scope>NUCLEOTIDE SEQUENCE [LARGE SCALE GENOMIC DNA]</scope>
    <source>
        <strain evidence="1 2">ALG8</strain>
    </source>
</reference>
<dbReference type="PANTHER" id="PTHR33986:SF15">
    <property type="entry name" value="MITOCHONDRIAL FISSION PROTEIN ELM1"/>
    <property type="match status" value="1"/>
</dbReference>
<protein>
    <recommendedName>
        <fullName evidence="3">Nucleoside-diphosphate sugar epimerase</fullName>
    </recommendedName>
</protein>
<dbReference type="EMBL" id="CP049811">
    <property type="protein sequence ID" value="QIK40278.1"/>
    <property type="molecule type" value="Genomic_DNA"/>
</dbReference>
<evidence type="ECO:0000313" key="1">
    <source>
        <dbReference type="EMBL" id="QIK40278.1"/>
    </source>
</evidence>
<dbReference type="AlphaFoldDB" id="A0A6G7VKA0"/>
<dbReference type="Pfam" id="PF06258">
    <property type="entry name" value="Mito_fiss_Elm1"/>
    <property type="match status" value="1"/>
</dbReference>